<dbReference type="KEGG" id="fcy:FRACYDRAFT_236502"/>
<keyword evidence="3" id="KW-1185">Reference proteome</keyword>
<protein>
    <submittedName>
        <fullName evidence="2">Uncharacterized protein</fullName>
    </submittedName>
</protein>
<feature type="compositionally biased region" description="Low complexity" evidence="1">
    <location>
        <begin position="124"/>
        <end position="135"/>
    </location>
</feature>
<feature type="region of interest" description="Disordered" evidence="1">
    <location>
        <begin position="645"/>
        <end position="667"/>
    </location>
</feature>
<dbReference type="PANTHER" id="PTHR35711:SF1">
    <property type="entry name" value="ECTODERMAL, ISOFORM F"/>
    <property type="match status" value="1"/>
</dbReference>
<feature type="region of interest" description="Disordered" evidence="1">
    <location>
        <begin position="68"/>
        <end position="144"/>
    </location>
</feature>
<dbReference type="Proteomes" id="UP000095751">
    <property type="component" value="Unassembled WGS sequence"/>
</dbReference>
<gene>
    <name evidence="2" type="ORF">FRACYDRAFT_236502</name>
</gene>
<sequence length="949" mass="106444">MKTTAMKMRRRLLDSSNCINDDAEVLLMMDNSVGSSSSSGGGNGNAKNILDDLHKMAKQIDIIAAAAADDDDTDDHTDTTMVSTEKEGVEQRDEQEEQQEQEQFDEYKHNDRENENNDREKGVSTTTTTRSRTTSDNGSDGSDYGVYPDRSLWKLLSEQRWEWAEERLRIYPEEAKQMIHFPTPSTTSYCGVNEADMMVLPLHMACSMRPLPPTSLIEDLVDAYPVACQIKQLSTGLLPIHMIVDLSKRSPDMNQNIIDFNDFNENEDEKENHVKILDLLLEKYPDSIMATEKIHDMIPLQIAACTTRSENGIVTPIIASLFHLLIDKTVKASAKTARAAIAAEEKTDNNNNIDIDSIIATYKDKNGFTAYDWSWKNVNYFCSRCGMEEDRDGNAVAGNRTTIVAVAATRRMPFPMKCNCNQLVSVTEDVLHPLLKKEICSHVRLLDGNARKEEERRGRKFETAEESIVAEVEAIEAAAALTANGIAIATIRYESDHDFMLFSPPSSHVPPPCWSSLKVLSSTTTTSPAQRSVAAAAAVELPTLLVEPNKTARSASFARLQGRLAQQQQQQQHQQPVEEVSKDIASVAAAAAAFPTLLVEPNKTIRSASFARLQRRLAQQQQQQQQPVEGISKDIASLLHAANVQVKKEQQRQPHAPYNRYSDNDDPFYSFDTLQYSESFSTSSSYDSNDDDIVDVSAPEQEQQQREEQKDERRLTSKEVDDGGNNKTILSTRVLDNIRDKQQEEEDCNKEEKTAILHMKIRLSELVYPSNKKIKKKNGEYKYKNRDGKNSKKKQMNPYFEIFAAHRGGMSRSYYRSYPLMNSNDGTWEDAFLDLGLTHSQLKEASGGASHVEIGIRVMNIPSKGNIGTSEIKRIGTCQVGLETLEQQQQQRSLRNNIIGNDGDDVDEEENVVIGEICSSVDQQGPEKFSILNGYHVMGKLQVLSLRIE</sequence>
<reference evidence="2 3" key="1">
    <citation type="submission" date="2016-09" db="EMBL/GenBank/DDBJ databases">
        <title>Extensive genetic diversity and differential bi-allelic expression allows diatom success in the polar Southern Ocean.</title>
        <authorList>
            <consortium name="DOE Joint Genome Institute"/>
            <person name="Mock T."/>
            <person name="Otillar R.P."/>
            <person name="Strauss J."/>
            <person name="Dupont C."/>
            <person name="Frickenhaus S."/>
            <person name="Maumus F."/>
            <person name="Mcmullan M."/>
            <person name="Sanges R."/>
            <person name="Schmutz J."/>
            <person name="Toseland A."/>
            <person name="Valas R."/>
            <person name="Veluchamy A."/>
            <person name="Ward B.J."/>
            <person name="Allen A."/>
            <person name="Barry K."/>
            <person name="Falciatore A."/>
            <person name="Ferrante M."/>
            <person name="Fortunato A.E."/>
            <person name="Gloeckner G."/>
            <person name="Gruber A."/>
            <person name="Hipkin R."/>
            <person name="Janech M."/>
            <person name="Kroth P."/>
            <person name="Leese F."/>
            <person name="Lindquist E."/>
            <person name="Lyon B.R."/>
            <person name="Martin J."/>
            <person name="Mayer C."/>
            <person name="Parker M."/>
            <person name="Quesneville H."/>
            <person name="Raymond J."/>
            <person name="Uhlig C."/>
            <person name="Valentin K.U."/>
            <person name="Worden A.Z."/>
            <person name="Armbrust E.V."/>
            <person name="Bowler C."/>
            <person name="Green B."/>
            <person name="Moulton V."/>
            <person name="Van Oosterhout C."/>
            <person name="Grigoriev I."/>
        </authorList>
    </citation>
    <scope>NUCLEOTIDE SEQUENCE [LARGE SCALE GENOMIC DNA]</scope>
    <source>
        <strain evidence="2 3">CCMP1102</strain>
    </source>
</reference>
<proteinExistence type="predicted"/>
<name>A0A1E7FJ80_9STRA</name>
<feature type="compositionally biased region" description="Basic and acidic residues" evidence="1">
    <location>
        <begin position="105"/>
        <end position="122"/>
    </location>
</feature>
<feature type="region of interest" description="Disordered" evidence="1">
    <location>
        <begin position="698"/>
        <end position="730"/>
    </location>
</feature>
<dbReference type="PANTHER" id="PTHR35711">
    <property type="entry name" value="EXPRESSED PROTEIN"/>
    <property type="match status" value="1"/>
</dbReference>
<dbReference type="EMBL" id="KV784356">
    <property type="protein sequence ID" value="OEU18231.1"/>
    <property type="molecule type" value="Genomic_DNA"/>
</dbReference>
<evidence type="ECO:0000256" key="1">
    <source>
        <dbReference type="SAM" id="MobiDB-lite"/>
    </source>
</evidence>
<evidence type="ECO:0000313" key="2">
    <source>
        <dbReference type="EMBL" id="OEU18231.1"/>
    </source>
</evidence>
<feature type="compositionally biased region" description="Basic and acidic residues" evidence="1">
    <location>
        <begin position="703"/>
        <end position="721"/>
    </location>
</feature>
<evidence type="ECO:0000313" key="3">
    <source>
        <dbReference type="Proteomes" id="UP000095751"/>
    </source>
</evidence>
<feature type="compositionally biased region" description="Acidic residues" evidence="1">
    <location>
        <begin position="93"/>
        <end position="104"/>
    </location>
</feature>
<dbReference type="AlphaFoldDB" id="A0A1E7FJ80"/>
<accession>A0A1E7FJ80</accession>
<organism evidence="2 3">
    <name type="scientific">Fragilariopsis cylindrus CCMP1102</name>
    <dbReference type="NCBI Taxonomy" id="635003"/>
    <lineage>
        <taxon>Eukaryota</taxon>
        <taxon>Sar</taxon>
        <taxon>Stramenopiles</taxon>
        <taxon>Ochrophyta</taxon>
        <taxon>Bacillariophyta</taxon>
        <taxon>Bacillariophyceae</taxon>
        <taxon>Bacillariophycidae</taxon>
        <taxon>Bacillariales</taxon>
        <taxon>Bacillariaceae</taxon>
        <taxon>Fragilariopsis</taxon>
    </lineage>
</organism>
<dbReference type="InParanoid" id="A0A1E7FJ80"/>
<dbReference type="OrthoDB" id="10254686at2759"/>